<dbReference type="GO" id="GO:0030170">
    <property type="term" value="F:pyridoxal phosphate binding"/>
    <property type="evidence" value="ECO:0007669"/>
    <property type="project" value="InterPro"/>
</dbReference>
<keyword evidence="3 6" id="KW-0032">Aminotransferase</keyword>
<evidence type="ECO:0000313" key="9">
    <source>
        <dbReference type="Proteomes" id="UP000283709"/>
    </source>
</evidence>
<gene>
    <name evidence="8" type="ORF">BCY88_24410</name>
</gene>
<evidence type="ECO:0000256" key="2">
    <source>
        <dbReference type="ARBA" id="ARBA00007441"/>
    </source>
</evidence>
<proteinExistence type="inferred from homology"/>
<dbReference type="AlphaFoldDB" id="A0A420GPM7"/>
<reference evidence="8 9" key="1">
    <citation type="submission" date="2016-07" db="EMBL/GenBank/DDBJ databases">
        <title>Genome analysis of Burkholderia fungorum ES3-20.</title>
        <authorList>
            <person name="Xu D."/>
            <person name="Yao R."/>
            <person name="Zheng S."/>
        </authorList>
    </citation>
    <scope>NUCLEOTIDE SEQUENCE [LARGE SCALE GENOMIC DNA]</scope>
    <source>
        <strain evidence="8 9">ES3-20</strain>
    </source>
</reference>
<evidence type="ECO:0000256" key="5">
    <source>
        <dbReference type="ARBA" id="ARBA00022898"/>
    </source>
</evidence>
<dbReference type="NCBIfam" id="NF004770">
    <property type="entry name" value="PRK06108.1"/>
    <property type="match status" value="1"/>
</dbReference>
<organism evidence="8 9">
    <name type="scientific">Paraburkholderia fungorum</name>
    <dbReference type="NCBI Taxonomy" id="134537"/>
    <lineage>
        <taxon>Bacteria</taxon>
        <taxon>Pseudomonadati</taxon>
        <taxon>Pseudomonadota</taxon>
        <taxon>Betaproteobacteria</taxon>
        <taxon>Burkholderiales</taxon>
        <taxon>Burkholderiaceae</taxon>
        <taxon>Paraburkholderia</taxon>
    </lineage>
</organism>
<evidence type="ECO:0000313" key="8">
    <source>
        <dbReference type="EMBL" id="RKF47101.1"/>
    </source>
</evidence>
<evidence type="ECO:0000259" key="7">
    <source>
        <dbReference type="Pfam" id="PF00155"/>
    </source>
</evidence>
<dbReference type="Gene3D" id="3.90.1150.10">
    <property type="entry name" value="Aspartate Aminotransferase, domain 1"/>
    <property type="match status" value="1"/>
</dbReference>
<dbReference type="InterPro" id="IPR015424">
    <property type="entry name" value="PyrdxlP-dep_Trfase"/>
</dbReference>
<feature type="domain" description="Aminotransferase class I/classII large" evidence="7">
    <location>
        <begin position="45"/>
        <end position="395"/>
    </location>
</feature>
<dbReference type="InterPro" id="IPR015422">
    <property type="entry name" value="PyrdxlP-dep_Trfase_small"/>
</dbReference>
<dbReference type="CDD" id="cd00609">
    <property type="entry name" value="AAT_like"/>
    <property type="match status" value="1"/>
</dbReference>
<dbReference type="EMBL" id="MCAS01000011">
    <property type="protein sequence ID" value="RKF47101.1"/>
    <property type="molecule type" value="Genomic_DNA"/>
</dbReference>
<evidence type="ECO:0000256" key="3">
    <source>
        <dbReference type="ARBA" id="ARBA00022576"/>
    </source>
</evidence>
<comment type="similarity">
    <text evidence="2 6">Belongs to the class-I pyridoxal-phosphate-dependent aminotransferase family.</text>
</comment>
<name>A0A420GPM7_9BURK</name>
<protein>
    <recommendedName>
        <fullName evidence="6">Aminotransferase</fullName>
        <ecNumber evidence="6">2.6.1.-</ecNumber>
    </recommendedName>
</protein>
<evidence type="ECO:0000256" key="4">
    <source>
        <dbReference type="ARBA" id="ARBA00022679"/>
    </source>
</evidence>
<comment type="cofactor">
    <cofactor evidence="1 6">
        <name>pyridoxal 5'-phosphate</name>
        <dbReference type="ChEBI" id="CHEBI:597326"/>
    </cofactor>
</comment>
<dbReference type="InterPro" id="IPR004838">
    <property type="entry name" value="NHTrfase_class1_PyrdxlP-BS"/>
</dbReference>
<dbReference type="InterPro" id="IPR015421">
    <property type="entry name" value="PyrdxlP-dep_Trfase_major"/>
</dbReference>
<dbReference type="GO" id="GO:0008483">
    <property type="term" value="F:transaminase activity"/>
    <property type="evidence" value="ECO:0007669"/>
    <property type="project" value="UniProtKB-KW"/>
</dbReference>
<dbReference type="Proteomes" id="UP000283709">
    <property type="component" value="Unassembled WGS sequence"/>
</dbReference>
<evidence type="ECO:0000256" key="1">
    <source>
        <dbReference type="ARBA" id="ARBA00001933"/>
    </source>
</evidence>
<dbReference type="OrthoDB" id="9803354at2"/>
<dbReference type="InterPro" id="IPR050596">
    <property type="entry name" value="AspAT/PAT-like"/>
</dbReference>
<dbReference type="GO" id="GO:0006520">
    <property type="term" value="P:amino acid metabolic process"/>
    <property type="evidence" value="ECO:0007669"/>
    <property type="project" value="InterPro"/>
</dbReference>
<dbReference type="InterPro" id="IPR004839">
    <property type="entry name" value="Aminotransferase_I/II_large"/>
</dbReference>
<comment type="caution">
    <text evidence="8">The sequence shown here is derived from an EMBL/GenBank/DDBJ whole genome shotgun (WGS) entry which is preliminary data.</text>
</comment>
<dbReference type="PANTHER" id="PTHR46383">
    <property type="entry name" value="ASPARTATE AMINOTRANSFERASE"/>
    <property type="match status" value="1"/>
</dbReference>
<dbReference type="SUPFAM" id="SSF53383">
    <property type="entry name" value="PLP-dependent transferases"/>
    <property type="match status" value="1"/>
</dbReference>
<dbReference type="Gene3D" id="3.40.640.10">
    <property type="entry name" value="Type I PLP-dependent aspartate aminotransferase-like (Major domain)"/>
    <property type="match status" value="1"/>
</dbReference>
<dbReference type="PROSITE" id="PS00105">
    <property type="entry name" value="AA_TRANSFER_CLASS_1"/>
    <property type="match status" value="1"/>
</dbReference>
<keyword evidence="4 6" id="KW-0808">Transferase</keyword>
<dbReference type="Pfam" id="PF00155">
    <property type="entry name" value="Aminotran_1_2"/>
    <property type="match status" value="1"/>
</dbReference>
<dbReference type="EC" id="2.6.1.-" evidence="6"/>
<dbReference type="PANTHER" id="PTHR46383:SF2">
    <property type="entry name" value="AMINOTRANSFERASE"/>
    <property type="match status" value="1"/>
</dbReference>
<keyword evidence="5" id="KW-0663">Pyridoxal phosphate</keyword>
<sequence length="410" mass="44882">MTPSNWKGLSVPDALQAARIVKPTISALEDSPIIDVWRLGIDRPDVIGLWAGESDLPTPAFICEAASAALAQGKTFYSQNRGIPPLRQAIRDYYARLCGVEIDDGRISATSSGMNAVMLVAQAIVGAGDNVVCITPSWPNILRAISILGGEVREVPLGHDESGWSLDLEALFAACDGRTRAIYFASPGNPTGWMMERAEQQRLLDFARQRGIALIADEVYQRIVYDRDYAPSMVEIAQPDDPVFIVNSFSKAWAMTGWRMGWMIFPESMTADFEKLIQFNTSGGQVFSQEAAALALTEGEPFVKSFVERCRRGRQIVLDRFARMPGVQVVPNLASFYLMFEIEGVTDTLEFCKRAVLEAGVGLAPGMAFGAESAHQIRLCYARSDASLSEAMDRLAPFIARVAQPVIQTG</sequence>
<evidence type="ECO:0000256" key="6">
    <source>
        <dbReference type="RuleBase" id="RU000481"/>
    </source>
</evidence>
<accession>A0A420GPM7</accession>